<dbReference type="AlphaFoldDB" id="A0A3E0WDZ9"/>
<dbReference type="Gene3D" id="3.30.450.40">
    <property type="match status" value="1"/>
</dbReference>
<dbReference type="CDD" id="cd14014">
    <property type="entry name" value="STKc_PknB_like"/>
    <property type="match status" value="1"/>
</dbReference>
<dbReference type="PROSITE" id="PS00785">
    <property type="entry name" value="5_NUCLEOTIDASE_1"/>
    <property type="match status" value="1"/>
</dbReference>
<dbReference type="InterPro" id="IPR050660">
    <property type="entry name" value="NEK_Ser/Thr_kinase"/>
</dbReference>
<dbReference type="OrthoDB" id="9762169at2"/>
<dbReference type="PANTHER" id="PTHR43671">
    <property type="entry name" value="SERINE/THREONINE-PROTEIN KINASE NEK"/>
    <property type="match status" value="1"/>
</dbReference>
<name>A0A3E0WDZ9_9MICO</name>
<dbReference type="GO" id="GO:0016788">
    <property type="term" value="F:hydrolase activity, acting on ester bonds"/>
    <property type="evidence" value="ECO:0007669"/>
    <property type="project" value="InterPro"/>
</dbReference>
<dbReference type="EC" id="2.7.11.1" evidence="1"/>
<dbReference type="PANTHER" id="PTHR43671:SF13">
    <property type="entry name" value="SERINE_THREONINE-PROTEIN KINASE NEK2"/>
    <property type="match status" value="1"/>
</dbReference>
<dbReference type="Gene3D" id="3.30.200.20">
    <property type="entry name" value="Phosphorylase Kinase, domain 1"/>
    <property type="match status" value="1"/>
</dbReference>
<gene>
    <name evidence="7" type="ORF">B7R25_03925</name>
</gene>
<dbReference type="SUPFAM" id="SSF55781">
    <property type="entry name" value="GAF domain-like"/>
    <property type="match status" value="1"/>
</dbReference>
<dbReference type="PROSITE" id="PS50011">
    <property type="entry name" value="PROTEIN_KINASE_DOM"/>
    <property type="match status" value="1"/>
</dbReference>
<dbReference type="SUPFAM" id="SSF56112">
    <property type="entry name" value="Protein kinase-like (PK-like)"/>
    <property type="match status" value="1"/>
</dbReference>
<dbReference type="InterPro" id="IPR003018">
    <property type="entry name" value="GAF"/>
</dbReference>
<comment type="caution">
    <text evidence="7">The sequence shown here is derived from an EMBL/GenBank/DDBJ whole genome shotgun (WGS) entry which is preliminary data.</text>
</comment>
<keyword evidence="4" id="KW-0418">Kinase</keyword>
<dbReference type="GO" id="GO:0004674">
    <property type="term" value="F:protein serine/threonine kinase activity"/>
    <property type="evidence" value="ECO:0007669"/>
    <property type="project" value="UniProtKB-EC"/>
</dbReference>
<evidence type="ECO:0000256" key="3">
    <source>
        <dbReference type="ARBA" id="ARBA00022741"/>
    </source>
</evidence>
<dbReference type="Pfam" id="PF00069">
    <property type="entry name" value="Pkinase"/>
    <property type="match status" value="1"/>
</dbReference>
<keyword evidence="5" id="KW-0067">ATP-binding</keyword>
<dbReference type="InterPro" id="IPR011009">
    <property type="entry name" value="Kinase-like_dom_sf"/>
</dbReference>
<accession>A0A3E0WDZ9</accession>
<sequence length="443" mass="47902">MSTVFRARDEALGRDVAVKLFHTSESSSGRIDAELTVLATIDHHALVQLFDAGAEPDGFGRTNRYLVMALVGGTDLHQRLASGSRLSARHISEIGYDVAEALDYIHARNVVHRDLKPSNILLVDYRDGSTRARAKLTDFGIALADGSERLTAEGATTGTAAYLSPEQAAGRDVSAATDVYSLGLVLLECFTRRLEFAGSMVESAIARLERDPVIPDSLSPLWRELLTAMTARNPSLRPQRHELVAALRQVVIAESGRHKMDVAEPLFIPGAPAGSTPRYHSAILDTLPSEALDRVTAMAARLFSAPIAIVSVVDHDRTWFRSHYGDAVDEIARQIDLTAALSPSDEPIVIEDGRTDDRARDHPLVTGPLQLRFYVGVPLRRSNGAVIGTLSVLDFIPGTVSAAEVANLEDLAALVVSQLELRQLSLQPTVEMTAPGVGRQAFP</sequence>
<dbReference type="EMBL" id="NBXE01000008">
    <property type="protein sequence ID" value="RFA28956.1"/>
    <property type="molecule type" value="Genomic_DNA"/>
</dbReference>
<organism evidence="7 8">
    <name type="scientific">Subtercola boreus</name>
    <dbReference type="NCBI Taxonomy" id="120213"/>
    <lineage>
        <taxon>Bacteria</taxon>
        <taxon>Bacillati</taxon>
        <taxon>Actinomycetota</taxon>
        <taxon>Actinomycetes</taxon>
        <taxon>Micrococcales</taxon>
        <taxon>Microbacteriaceae</taxon>
        <taxon>Subtercola</taxon>
    </lineage>
</organism>
<dbReference type="SMART" id="SM00065">
    <property type="entry name" value="GAF"/>
    <property type="match status" value="1"/>
</dbReference>
<dbReference type="InterPro" id="IPR000719">
    <property type="entry name" value="Prot_kinase_dom"/>
</dbReference>
<dbReference type="InterPro" id="IPR008271">
    <property type="entry name" value="Ser/Thr_kinase_AS"/>
</dbReference>
<reference evidence="7 8" key="1">
    <citation type="submission" date="2017-04" db="EMBL/GenBank/DDBJ databases">
        <title>Comparative genome analysis of Subtercola boreus.</title>
        <authorList>
            <person name="Cho Y.-J."/>
            <person name="Cho A."/>
            <person name="Kim O.-S."/>
            <person name="Lee J.-I."/>
        </authorList>
    </citation>
    <scope>NUCLEOTIDE SEQUENCE [LARGE SCALE GENOMIC DNA]</scope>
    <source>
        <strain evidence="7 8">P28004</strain>
    </source>
</reference>
<evidence type="ECO:0000256" key="4">
    <source>
        <dbReference type="ARBA" id="ARBA00022777"/>
    </source>
</evidence>
<keyword evidence="2" id="KW-0808">Transferase</keyword>
<dbReference type="InterPro" id="IPR006146">
    <property type="entry name" value="5'-Nucleotdase_CS"/>
</dbReference>
<dbReference type="GO" id="GO:0046872">
    <property type="term" value="F:metal ion binding"/>
    <property type="evidence" value="ECO:0007669"/>
    <property type="project" value="InterPro"/>
</dbReference>
<dbReference type="PROSITE" id="PS00108">
    <property type="entry name" value="PROTEIN_KINASE_ST"/>
    <property type="match status" value="1"/>
</dbReference>
<evidence type="ECO:0000256" key="5">
    <source>
        <dbReference type="ARBA" id="ARBA00022840"/>
    </source>
</evidence>
<dbReference type="Gene3D" id="1.10.510.10">
    <property type="entry name" value="Transferase(Phosphotransferase) domain 1"/>
    <property type="match status" value="1"/>
</dbReference>
<evidence type="ECO:0000313" key="7">
    <source>
        <dbReference type="EMBL" id="RFA28956.1"/>
    </source>
</evidence>
<keyword evidence="3" id="KW-0547">Nucleotide-binding</keyword>
<feature type="domain" description="Protein kinase" evidence="6">
    <location>
        <begin position="1"/>
        <end position="252"/>
    </location>
</feature>
<dbReference type="Proteomes" id="UP000257080">
    <property type="component" value="Unassembled WGS sequence"/>
</dbReference>
<evidence type="ECO:0000313" key="8">
    <source>
        <dbReference type="Proteomes" id="UP000257080"/>
    </source>
</evidence>
<dbReference type="Pfam" id="PF01590">
    <property type="entry name" value="GAF"/>
    <property type="match status" value="1"/>
</dbReference>
<evidence type="ECO:0000256" key="2">
    <source>
        <dbReference type="ARBA" id="ARBA00022679"/>
    </source>
</evidence>
<evidence type="ECO:0000259" key="6">
    <source>
        <dbReference type="PROSITE" id="PS50011"/>
    </source>
</evidence>
<proteinExistence type="predicted"/>
<evidence type="ECO:0000256" key="1">
    <source>
        <dbReference type="ARBA" id="ARBA00012513"/>
    </source>
</evidence>
<protein>
    <recommendedName>
        <fullName evidence="1">non-specific serine/threonine protein kinase</fullName>
        <ecNumber evidence="1">2.7.11.1</ecNumber>
    </recommendedName>
</protein>
<dbReference type="SMART" id="SM00220">
    <property type="entry name" value="S_TKc"/>
    <property type="match status" value="1"/>
</dbReference>
<dbReference type="InterPro" id="IPR029016">
    <property type="entry name" value="GAF-like_dom_sf"/>
</dbReference>
<dbReference type="GO" id="GO:0005524">
    <property type="term" value="F:ATP binding"/>
    <property type="evidence" value="ECO:0007669"/>
    <property type="project" value="UniProtKB-KW"/>
</dbReference>